<organism evidence="6 7">
    <name type="scientific">Brevundimonas faecalis</name>
    <dbReference type="NCBI Taxonomy" id="947378"/>
    <lineage>
        <taxon>Bacteria</taxon>
        <taxon>Pseudomonadati</taxon>
        <taxon>Pseudomonadota</taxon>
        <taxon>Alphaproteobacteria</taxon>
        <taxon>Caulobacterales</taxon>
        <taxon>Caulobacteraceae</taxon>
        <taxon>Brevundimonas</taxon>
    </lineage>
</organism>
<dbReference type="PANTHER" id="PTHR42852:SF6">
    <property type="entry name" value="THIOL:DISULFIDE INTERCHANGE PROTEIN DSBE"/>
    <property type="match status" value="1"/>
</dbReference>
<dbReference type="Gene3D" id="3.40.30.10">
    <property type="entry name" value="Glutaredoxin"/>
    <property type="match status" value="1"/>
</dbReference>
<dbReference type="InterPro" id="IPR050553">
    <property type="entry name" value="Thioredoxin_ResA/DsbE_sf"/>
</dbReference>
<dbReference type="InterPro" id="IPR036249">
    <property type="entry name" value="Thioredoxin-like_sf"/>
</dbReference>
<dbReference type="RefSeq" id="WP_354088778.1">
    <property type="nucleotide sequence ID" value="NZ_JBEPTF010000002.1"/>
</dbReference>
<dbReference type="PROSITE" id="PS51352">
    <property type="entry name" value="THIOREDOXIN_2"/>
    <property type="match status" value="1"/>
</dbReference>
<dbReference type="PROSITE" id="PS51257">
    <property type="entry name" value="PROKAR_LIPOPROTEIN"/>
    <property type="match status" value="1"/>
</dbReference>
<dbReference type="EMBL" id="JBEPTF010000002">
    <property type="protein sequence ID" value="MET4683826.1"/>
    <property type="molecule type" value="Genomic_DNA"/>
</dbReference>
<evidence type="ECO:0000259" key="5">
    <source>
        <dbReference type="PROSITE" id="PS51352"/>
    </source>
</evidence>
<reference evidence="6 7" key="1">
    <citation type="submission" date="2024-06" db="EMBL/GenBank/DDBJ databases">
        <title>Sorghum-associated microbial communities from plants grown in Nebraska, USA.</title>
        <authorList>
            <person name="Schachtman D."/>
        </authorList>
    </citation>
    <scope>NUCLEOTIDE SEQUENCE [LARGE SCALE GENOMIC DNA]</scope>
    <source>
        <strain evidence="6 7">2814</strain>
    </source>
</reference>
<keyword evidence="4" id="KW-0676">Redox-active center</keyword>
<protein>
    <submittedName>
        <fullName evidence="6">Thiol-disulfide isomerase/thioredoxin</fullName>
    </submittedName>
</protein>
<dbReference type="SUPFAM" id="SSF52833">
    <property type="entry name" value="Thioredoxin-like"/>
    <property type="match status" value="1"/>
</dbReference>
<dbReference type="InterPro" id="IPR013766">
    <property type="entry name" value="Thioredoxin_domain"/>
</dbReference>
<dbReference type="InterPro" id="IPR017937">
    <property type="entry name" value="Thioredoxin_CS"/>
</dbReference>
<keyword evidence="6" id="KW-0413">Isomerase</keyword>
<evidence type="ECO:0000313" key="6">
    <source>
        <dbReference type="EMBL" id="MET4683826.1"/>
    </source>
</evidence>
<dbReference type="Pfam" id="PF00578">
    <property type="entry name" value="AhpC-TSA"/>
    <property type="match status" value="1"/>
</dbReference>
<keyword evidence="3" id="KW-1015">Disulfide bond</keyword>
<feature type="domain" description="Thioredoxin" evidence="5">
    <location>
        <begin position="64"/>
        <end position="207"/>
    </location>
</feature>
<dbReference type="InterPro" id="IPR000866">
    <property type="entry name" value="AhpC/TSA"/>
</dbReference>
<keyword evidence="2" id="KW-0201">Cytochrome c-type biogenesis</keyword>
<evidence type="ECO:0000313" key="7">
    <source>
        <dbReference type="Proteomes" id="UP001549313"/>
    </source>
</evidence>
<keyword evidence="7" id="KW-1185">Reference proteome</keyword>
<accession>A0ABV2RB70</accession>
<evidence type="ECO:0000256" key="1">
    <source>
        <dbReference type="ARBA" id="ARBA00004196"/>
    </source>
</evidence>
<dbReference type="Proteomes" id="UP001549313">
    <property type="component" value="Unassembled WGS sequence"/>
</dbReference>
<name>A0ABV2RB70_9CAUL</name>
<sequence>MSGSKRTMAGVAAAALVGVIGCAALLYVNHHKGRKDSAPVAAEPRQPSTRLITYARGSLSRLQAPPPSPAPDYVFKDAAGRDVRFADFAGKVTVVNLWATWCAPCKIEMPTLAALAEHYKDREDFAVVTVSMDVEKTAGEARAFIARNAPLDFYIDPKFQLAFEFPGKGAMPQTLVLDRKGQVRAVVVGEADWASAEAKALFDDLLAEK</sequence>
<comment type="subcellular location">
    <subcellularLocation>
        <location evidence="1">Cell envelope</location>
    </subcellularLocation>
</comment>
<evidence type="ECO:0000256" key="4">
    <source>
        <dbReference type="ARBA" id="ARBA00023284"/>
    </source>
</evidence>
<evidence type="ECO:0000256" key="2">
    <source>
        <dbReference type="ARBA" id="ARBA00022748"/>
    </source>
</evidence>
<dbReference type="PROSITE" id="PS00194">
    <property type="entry name" value="THIOREDOXIN_1"/>
    <property type="match status" value="1"/>
</dbReference>
<dbReference type="GO" id="GO:0016853">
    <property type="term" value="F:isomerase activity"/>
    <property type="evidence" value="ECO:0007669"/>
    <property type="project" value="UniProtKB-KW"/>
</dbReference>
<dbReference type="PANTHER" id="PTHR42852">
    <property type="entry name" value="THIOL:DISULFIDE INTERCHANGE PROTEIN DSBE"/>
    <property type="match status" value="1"/>
</dbReference>
<evidence type="ECO:0000256" key="3">
    <source>
        <dbReference type="ARBA" id="ARBA00023157"/>
    </source>
</evidence>
<comment type="caution">
    <text evidence="6">The sequence shown here is derived from an EMBL/GenBank/DDBJ whole genome shotgun (WGS) entry which is preliminary data.</text>
</comment>
<proteinExistence type="predicted"/>
<dbReference type="CDD" id="cd02966">
    <property type="entry name" value="TlpA_like_family"/>
    <property type="match status" value="1"/>
</dbReference>
<gene>
    <name evidence="6" type="ORF">ABIE19_001756</name>
</gene>